<sequence>MIGKVKYSIRELYLIPIKTETKFLMVKSENVITQHLATVD</sequence>
<name>M1WT89_9NOST</name>
<evidence type="ECO:0000313" key="2">
    <source>
        <dbReference type="Proteomes" id="UP000053051"/>
    </source>
</evidence>
<proteinExistence type="predicted"/>
<evidence type="ECO:0000313" key="1">
    <source>
        <dbReference type="EMBL" id="CCH67919.1"/>
    </source>
</evidence>
<dbReference type="EMBL" id="CAIY01000070">
    <property type="protein sequence ID" value="CCH67919.1"/>
    <property type="molecule type" value="Genomic_DNA"/>
</dbReference>
<dbReference type="Proteomes" id="UP000053051">
    <property type="component" value="Unassembled WGS sequence"/>
</dbReference>
<reference evidence="2" key="2">
    <citation type="submission" date="2016-01" db="EMBL/GenBank/DDBJ databases">
        <title>Diatom-associated endosymboitic cyanobacterium lacks core nitrogen metabolism enzymes.</title>
        <authorList>
            <person name="Hilton J.A."/>
            <person name="Foster R.A."/>
            <person name="Tripp H.J."/>
            <person name="Carter B.J."/>
            <person name="Zehr J.P."/>
            <person name="Villareal T.A."/>
        </authorList>
    </citation>
    <scope>NUCLEOTIDE SEQUENCE [LARGE SCALE GENOMIC DNA]</scope>
    <source>
        <strain evidence="2">HH01</strain>
    </source>
</reference>
<dbReference type="AlphaFoldDB" id="M1WT89"/>
<gene>
    <name evidence="1" type="ORF">RINTHH_17640</name>
</gene>
<organism evidence="1 2">
    <name type="scientific">Richelia intracellularis HH01</name>
    <dbReference type="NCBI Taxonomy" id="1165094"/>
    <lineage>
        <taxon>Bacteria</taxon>
        <taxon>Bacillati</taxon>
        <taxon>Cyanobacteriota</taxon>
        <taxon>Cyanophyceae</taxon>
        <taxon>Nostocales</taxon>
        <taxon>Nostocaceae</taxon>
        <taxon>Richelia</taxon>
    </lineage>
</organism>
<keyword evidence="2" id="KW-1185">Reference proteome</keyword>
<accession>M1WT89</accession>
<reference evidence="1 2" key="1">
    <citation type="submission" date="2012-05" db="EMBL/GenBank/DDBJ databases">
        <authorList>
            <person name="Hilton J."/>
        </authorList>
    </citation>
    <scope>NUCLEOTIDE SEQUENCE [LARGE SCALE GENOMIC DNA]</scope>
    <source>
        <strain evidence="1 2">HH01</strain>
    </source>
</reference>
<comment type="caution">
    <text evidence="1">The sequence shown here is derived from an EMBL/GenBank/DDBJ whole genome shotgun (WGS) entry which is preliminary data.</text>
</comment>
<protein>
    <submittedName>
        <fullName evidence="1">Uncharacterized protein</fullName>
    </submittedName>
</protein>